<dbReference type="PANTHER" id="PTHR35089:SF1">
    <property type="entry name" value="CHAPERONE PROTEIN SKP"/>
    <property type="match status" value="1"/>
</dbReference>
<accession>A0A1F4U8H1</accession>
<dbReference type="GO" id="GO:0051082">
    <property type="term" value="F:unfolded protein binding"/>
    <property type="evidence" value="ECO:0007669"/>
    <property type="project" value="InterPro"/>
</dbReference>
<feature type="signal peptide" evidence="3">
    <location>
        <begin position="1"/>
        <end position="18"/>
    </location>
</feature>
<dbReference type="EMBL" id="MEUM01000118">
    <property type="protein sequence ID" value="OGC41177.1"/>
    <property type="molecule type" value="Genomic_DNA"/>
</dbReference>
<reference evidence="4 5" key="1">
    <citation type="journal article" date="2016" name="Nat. Commun.">
        <title>Thousands of microbial genomes shed light on interconnected biogeochemical processes in an aquifer system.</title>
        <authorList>
            <person name="Anantharaman K."/>
            <person name="Brown C.T."/>
            <person name="Hug L.A."/>
            <person name="Sharon I."/>
            <person name="Castelle C.J."/>
            <person name="Probst A.J."/>
            <person name="Thomas B.C."/>
            <person name="Singh A."/>
            <person name="Wilkins M.J."/>
            <person name="Karaoz U."/>
            <person name="Brodie E.L."/>
            <person name="Williams K.H."/>
            <person name="Hubbard S.S."/>
            <person name="Banfield J.F."/>
        </authorList>
    </citation>
    <scope>NUCLEOTIDE SEQUENCE [LARGE SCALE GENOMIC DNA]</scope>
</reference>
<evidence type="ECO:0000313" key="4">
    <source>
        <dbReference type="EMBL" id="OGC41177.1"/>
    </source>
</evidence>
<evidence type="ECO:0000256" key="3">
    <source>
        <dbReference type="SAM" id="SignalP"/>
    </source>
</evidence>
<evidence type="ECO:0000313" key="5">
    <source>
        <dbReference type="Proteomes" id="UP000177025"/>
    </source>
</evidence>
<dbReference type="InterPro" id="IPR005632">
    <property type="entry name" value="Chaperone_Skp"/>
</dbReference>
<dbReference type="Proteomes" id="UP000177025">
    <property type="component" value="Unassembled WGS sequence"/>
</dbReference>
<dbReference type="GO" id="GO:0050821">
    <property type="term" value="P:protein stabilization"/>
    <property type="evidence" value="ECO:0007669"/>
    <property type="project" value="TreeGrafter"/>
</dbReference>
<dbReference type="SUPFAM" id="SSF111384">
    <property type="entry name" value="OmpH-like"/>
    <property type="match status" value="1"/>
</dbReference>
<comment type="similarity">
    <text evidence="1">Belongs to the Skp family.</text>
</comment>
<dbReference type="InterPro" id="IPR024930">
    <property type="entry name" value="Skp_dom_sf"/>
</dbReference>
<organism evidence="4 5">
    <name type="scientific">candidate division WOR-3 bacterium RBG_13_43_14</name>
    <dbReference type="NCBI Taxonomy" id="1802590"/>
    <lineage>
        <taxon>Bacteria</taxon>
        <taxon>Bacteria division WOR-3</taxon>
    </lineage>
</organism>
<name>A0A1F4U8H1_UNCW3</name>
<protein>
    <recommendedName>
        <fullName evidence="6">OmpH family outer membrane protein</fullName>
    </recommendedName>
</protein>
<dbReference type="PANTHER" id="PTHR35089">
    <property type="entry name" value="CHAPERONE PROTEIN SKP"/>
    <property type="match status" value="1"/>
</dbReference>
<feature type="chain" id="PRO_5009514806" description="OmpH family outer membrane protein" evidence="3">
    <location>
        <begin position="19"/>
        <end position="314"/>
    </location>
</feature>
<dbReference type="Pfam" id="PF03938">
    <property type="entry name" value="OmpH"/>
    <property type="match status" value="1"/>
</dbReference>
<sequence length="314" mass="36173">MFRYTAFFIVLASLFASAKETKIGFIDSESIFREYHATATVTNQFNEFINTYRDSAATLKRNIEQIQRDFEAQKLVLSEEARLRKLDEIETLQANYNKFLDEIFGSNGKIEQKNDELMTPLLKKINDAVQKIAELEDFKMVVDLTADVFYASDELNLTTLVINELNLEYGPQTTPGTEKNKVIAIMPLREENKEASDASLSERCHIELYRAIEPFKQKYEVIARNEVNSEIVRNNFGKDMDENQALQVGRRLICDYIIIGRVSKYANKIEYTISLREVSSGQEIIKMTNTITEEIKLSESLSNDLRSVIEKIQK</sequence>
<evidence type="ECO:0000256" key="2">
    <source>
        <dbReference type="ARBA" id="ARBA00022729"/>
    </source>
</evidence>
<proteinExistence type="inferred from homology"/>
<evidence type="ECO:0000256" key="1">
    <source>
        <dbReference type="ARBA" id="ARBA00009091"/>
    </source>
</evidence>
<dbReference type="SMART" id="SM00935">
    <property type="entry name" value="OmpH"/>
    <property type="match status" value="1"/>
</dbReference>
<dbReference type="AlphaFoldDB" id="A0A1F4U8H1"/>
<keyword evidence="2 3" id="KW-0732">Signal</keyword>
<comment type="caution">
    <text evidence="4">The sequence shown here is derived from an EMBL/GenBank/DDBJ whole genome shotgun (WGS) entry which is preliminary data.</text>
</comment>
<dbReference type="Gene3D" id="3.40.50.10610">
    <property type="entry name" value="ABC-type transport auxiliary lipoprotein component"/>
    <property type="match status" value="1"/>
</dbReference>
<dbReference type="Gene3D" id="3.30.910.20">
    <property type="entry name" value="Skp domain"/>
    <property type="match status" value="1"/>
</dbReference>
<gene>
    <name evidence="4" type="ORF">A2Y85_05065</name>
</gene>
<evidence type="ECO:0008006" key="6">
    <source>
        <dbReference type="Google" id="ProtNLM"/>
    </source>
</evidence>
<dbReference type="GO" id="GO:0005829">
    <property type="term" value="C:cytosol"/>
    <property type="evidence" value="ECO:0007669"/>
    <property type="project" value="TreeGrafter"/>
</dbReference>